<sequence length="329" mass="35388">MSPEPFGSFGWICRHTTLPQCNLLFTQKWNNGSDVTALFPSTSDFFARYNVTSTSLFDDTNVQLARLQAGNGFGAMCEIPHVGQRGSVGDVVLVVMSFLSILLCAGLVYYSRHRKAAVGRLEMAIFLGGFALFSALQAVTMSSMLEQGGQALTILSAIECGMIAGLGWLLLGNALVATQLVEDATISSLLPTIGLAVITFAGTLYISLATGFGYESVFDVHDATTLKSTPLFVLTLIWPAAAVVFYIIAMVWVIFDLDELNPAICLGAATAIFAAGQVVFFLANEPLCKAASGKVNATFITAITNNAAIVIIFFMWNLITEGEWFDDFY</sequence>
<organism evidence="2 3">
    <name type="scientific">Apiotrichum porosum</name>
    <dbReference type="NCBI Taxonomy" id="105984"/>
    <lineage>
        <taxon>Eukaryota</taxon>
        <taxon>Fungi</taxon>
        <taxon>Dikarya</taxon>
        <taxon>Basidiomycota</taxon>
        <taxon>Agaricomycotina</taxon>
        <taxon>Tremellomycetes</taxon>
        <taxon>Trichosporonales</taxon>
        <taxon>Trichosporonaceae</taxon>
        <taxon>Apiotrichum</taxon>
    </lineage>
</organism>
<dbReference type="AlphaFoldDB" id="A0A427Y9H8"/>
<evidence type="ECO:0000256" key="1">
    <source>
        <dbReference type="SAM" id="Phobius"/>
    </source>
</evidence>
<feature type="transmembrane region" description="Helical" evidence="1">
    <location>
        <begin position="295"/>
        <end position="319"/>
    </location>
</feature>
<name>A0A427Y9H8_9TREE</name>
<dbReference type="GeneID" id="39584795"/>
<keyword evidence="1" id="KW-1133">Transmembrane helix</keyword>
<dbReference type="GO" id="GO:0051082">
    <property type="term" value="F:unfolded protein binding"/>
    <property type="evidence" value="ECO:0007669"/>
    <property type="project" value="TreeGrafter"/>
</dbReference>
<dbReference type="Proteomes" id="UP000279236">
    <property type="component" value="Unassembled WGS sequence"/>
</dbReference>
<comment type="caution">
    <text evidence="2">The sequence shown here is derived from an EMBL/GenBank/DDBJ whole genome shotgun (WGS) entry which is preliminary data.</text>
</comment>
<dbReference type="GO" id="GO:0006457">
    <property type="term" value="P:protein folding"/>
    <property type="evidence" value="ECO:0007669"/>
    <property type="project" value="TreeGrafter"/>
</dbReference>
<keyword evidence="1" id="KW-0472">Membrane</keyword>
<evidence type="ECO:0000313" key="3">
    <source>
        <dbReference type="Proteomes" id="UP000279236"/>
    </source>
</evidence>
<protein>
    <submittedName>
        <fullName evidence="2">Uncharacterized protein</fullName>
    </submittedName>
</protein>
<reference evidence="2 3" key="1">
    <citation type="submission" date="2018-11" db="EMBL/GenBank/DDBJ databases">
        <title>Genome sequence of Apiotrichum porosum DSM 27194.</title>
        <authorList>
            <person name="Aliyu H."/>
            <person name="Gorte O."/>
            <person name="Ochsenreither K."/>
        </authorList>
    </citation>
    <scope>NUCLEOTIDE SEQUENCE [LARGE SCALE GENOMIC DNA]</scope>
    <source>
        <strain evidence="2 3">DSM 27194</strain>
    </source>
</reference>
<dbReference type="Pfam" id="PF12271">
    <property type="entry name" value="Chs7"/>
    <property type="match status" value="1"/>
</dbReference>
<dbReference type="GO" id="GO:0005789">
    <property type="term" value="C:endoplasmic reticulum membrane"/>
    <property type="evidence" value="ECO:0007669"/>
    <property type="project" value="TreeGrafter"/>
</dbReference>
<feature type="transmembrane region" description="Helical" evidence="1">
    <location>
        <begin position="231"/>
        <end position="255"/>
    </location>
</feature>
<dbReference type="PANTHER" id="PTHR35329:SF1">
    <property type="entry name" value="CHITIN SYNTHASE EXPORT CHAPERONE"/>
    <property type="match status" value="1"/>
</dbReference>
<keyword evidence="1" id="KW-0812">Transmembrane</keyword>
<dbReference type="STRING" id="105984.A0A427Y9H8"/>
<dbReference type="EMBL" id="RSCE01000001">
    <property type="protein sequence ID" value="RSH87736.1"/>
    <property type="molecule type" value="Genomic_DNA"/>
</dbReference>
<evidence type="ECO:0000313" key="2">
    <source>
        <dbReference type="EMBL" id="RSH87736.1"/>
    </source>
</evidence>
<feature type="transmembrane region" description="Helical" evidence="1">
    <location>
        <begin position="261"/>
        <end position="283"/>
    </location>
</feature>
<feature type="transmembrane region" description="Helical" evidence="1">
    <location>
        <begin position="152"/>
        <end position="176"/>
    </location>
</feature>
<dbReference type="OrthoDB" id="5582162at2759"/>
<dbReference type="RefSeq" id="XP_028479944.1">
    <property type="nucleotide sequence ID" value="XM_028616087.1"/>
</dbReference>
<feature type="transmembrane region" description="Helical" evidence="1">
    <location>
        <begin position="188"/>
        <end position="210"/>
    </location>
</feature>
<feature type="transmembrane region" description="Helical" evidence="1">
    <location>
        <begin position="91"/>
        <end position="111"/>
    </location>
</feature>
<accession>A0A427Y9H8</accession>
<feature type="transmembrane region" description="Helical" evidence="1">
    <location>
        <begin position="123"/>
        <end position="140"/>
    </location>
</feature>
<keyword evidence="3" id="KW-1185">Reference proteome</keyword>
<dbReference type="InterPro" id="IPR022057">
    <property type="entry name" value="Chs7"/>
</dbReference>
<gene>
    <name evidence="2" type="ORF">EHS24_000252</name>
</gene>
<dbReference type="PANTHER" id="PTHR35329">
    <property type="entry name" value="CHITIN SYNTHASE EXPORT CHAPERONE"/>
    <property type="match status" value="1"/>
</dbReference>
<proteinExistence type="predicted"/>